<name>A0A7S8RIV3_9MICO</name>
<dbReference type="SUPFAM" id="SSF54534">
    <property type="entry name" value="FKBP-like"/>
    <property type="match status" value="1"/>
</dbReference>
<dbReference type="Gene3D" id="3.10.50.40">
    <property type="match status" value="1"/>
</dbReference>
<keyword evidence="7" id="KW-0732">Signal</keyword>
<keyword evidence="3 5" id="KW-0697">Rotamase</keyword>
<dbReference type="Proteomes" id="UP000594480">
    <property type="component" value="Chromosome"/>
</dbReference>
<proteinExistence type="inferred from homology"/>
<evidence type="ECO:0000256" key="3">
    <source>
        <dbReference type="ARBA" id="ARBA00023110"/>
    </source>
</evidence>
<gene>
    <name evidence="9" type="ORF">IT882_07330</name>
</gene>
<evidence type="ECO:0000313" key="10">
    <source>
        <dbReference type="Proteomes" id="UP000594480"/>
    </source>
</evidence>
<evidence type="ECO:0000256" key="1">
    <source>
        <dbReference type="ARBA" id="ARBA00000971"/>
    </source>
</evidence>
<reference evidence="9 10" key="1">
    <citation type="submission" date="2020-11" db="EMBL/GenBank/DDBJ databases">
        <title>Amino acid is mineralized and recycled by bacteria in oceanic microbiome.</title>
        <authorList>
            <person name="Zheng L.Y."/>
        </authorList>
    </citation>
    <scope>NUCLEOTIDE SEQUENCE [LARGE SCALE GENOMIC DNA]</scope>
    <source>
        <strain evidence="9 10">A32-1</strain>
    </source>
</reference>
<evidence type="ECO:0000256" key="6">
    <source>
        <dbReference type="RuleBase" id="RU003915"/>
    </source>
</evidence>
<dbReference type="KEGG" id="msf:IT882_07330"/>
<keyword evidence="10" id="KW-1185">Reference proteome</keyword>
<comment type="similarity">
    <text evidence="2 6">Belongs to the FKBP-type PPIase family.</text>
</comment>
<feature type="domain" description="PPIase FKBP-type" evidence="8">
    <location>
        <begin position="230"/>
        <end position="315"/>
    </location>
</feature>
<comment type="catalytic activity">
    <reaction evidence="1 5 6">
        <text>[protein]-peptidylproline (omega=180) = [protein]-peptidylproline (omega=0)</text>
        <dbReference type="Rhea" id="RHEA:16237"/>
        <dbReference type="Rhea" id="RHEA-COMP:10747"/>
        <dbReference type="Rhea" id="RHEA-COMP:10748"/>
        <dbReference type="ChEBI" id="CHEBI:83833"/>
        <dbReference type="ChEBI" id="CHEBI:83834"/>
        <dbReference type="EC" id="5.2.1.8"/>
    </reaction>
</comment>
<feature type="signal peptide" evidence="7">
    <location>
        <begin position="1"/>
        <end position="19"/>
    </location>
</feature>
<evidence type="ECO:0000259" key="8">
    <source>
        <dbReference type="PROSITE" id="PS50059"/>
    </source>
</evidence>
<dbReference type="PANTHER" id="PTHR43811">
    <property type="entry name" value="FKBP-TYPE PEPTIDYL-PROLYL CIS-TRANS ISOMERASE FKPA"/>
    <property type="match status" value="1"/>
</dbReference>
<dbReference type="AlphaFoldDB" id="A0A7S8RIV3"/>
<dbReference type="EC" id="5.2.1.8" evidence="6"/>
<protein>
    <recommendedName>
        <fullName evidence="6">Peptidyl-prolyl cis-trans isomerase</fullName>
        <ecNumber evidence="6">5.2.1.8</ecNumber>
    </recommendedName>
</protein>
<evidence type="ECO:0000256" key="7">
    <source>
        <dbReference type="SAM" id="SignalP"/>
    </source>
</evidence>
<dbReference type="PROSITE" id="PS50059">
    <property type="entry name" value="FKBP_PPIASE"/>
    <property type="match status" value="1"/>
</dbReference>
<dbReference type="PANTHER" id="PTHR43811:SF19">
    <property type="entry name" value="39 KDA FK506-BINDING NUCLEAR PROTEIN"/>
    <property type="match status" value="1"/>
</dbReference>
<dbReference type="RefSeq" id="WP_195693788.1">
    <property type="nucleotide sequence ID" value="NZ_CP064760.1"/>
</dbReference>
<dbReference type="Pfam" id="PF00254">
    <property type="entry name" value="FKBP_C"/>
    <property type="match status" value="1"/>
</dbReference>
<sequence>MRKTPAFLATLGLTAAALAGCSTTPSDGCVRVTDTDTSVTDLVTVTGEFGEVPDVELYTPFRVDELAWTDLSEGEGTAITTPDQMVVLDMVVLNGQTGETAVATSYDVTLSSVFSMSRWIDTLPGLEQSLQCAQEGDRVVVALPPDAINPAAATQIGLEADGSAVAVVDVRKVYLPKATGADQFTDSNGLPSVVRAPNGRPGVIIPDAPAPTELSIQTIKKGDGEVVTGDRPVRANYTGLLWDTREVFDTSWDAEPVSFDLNAVVPGFAAALEGQTVGSQVLVVVPPDQGYGDADQGAIPGGSTLVFVIDILGLDPEPSS</sequence>
<organism evidence="9 10">
    <name type="scientific">Microbacterium schleiferi</name>
    <dbReference type="NCBI Taxonomy" id="69362"/>
    <lineage>
        <taxon>Bacteria</taxon>
        <taxon>Bacillati</taxon>
        <taxon>Actinomycetota</taxon>
        <taxon>Actinomycetes</taxon>
        <taxon>Micrococcales</taxon>
        <taxon>Microbacteriaceae</taxon>
        <taxon>Microbacterium</taxon>
    </lineage>
</organism>
<dbReference type="EMBL" id="CP064760">
    <property type="protein sequence ID" value="QPE05777.1"/>
    <property type="molecule type" value="Genomic_DNA"/>
</dbReference>
<dbReference type="InterPro" id="IPR001179">
    <property type="entry name" value="PPIase_FKBP_dom"/>
</dbReference>
<evidence type="ECO:0000256" key="5">
    <source>
        <dbReference type="PROSITE-ProRule" id="PRU00277"/>
    </source>
</evidence>
<evidence type="ECO:0000313" key="9">
    <source>
        <dbReference type="EMBL" id="QPE05777.1"/>
    </source>
</evidence>
<dbReference type="InterPro" id="IPR046357">
    <property type="entry name" value="PPIase_dom_sf"/>
</dbReference>
<dbReference type="PROSITE" id="PS51257">
    <property type="entry name" value="PROKAR_LIPOPROTEIN"/>
    <property type="match status" value="1"/>
</dbReference>
<dbReference type="GO" id="GO:0003755">
    <property type="term" value="F:peptidyl-prolyl cis-trans isomerase activity"/>
    <property type="evidence" value="ECO:0007669"/>
    <property type="project" value="UniProtKB-UniRule"/>
</dbReference>
<accession>A0A7S8RIV3</accession>
<keyword evidence="4 5" id="KW-0413">Isomerase</keyword>
<evidence type="ECO:0000256" key="2">
    <source>
        <dbReference type="ARBA" id="ARBA00006577"/>
    </source>
</evidence>
<evidence type="ECO:0000256" key="4">
    <source>
        <dbReference type="ARBA" id="ARBA00023235"/>
    </source>
</evidence>
<feature type="chain" id="PRO_5039458581" description="Peptidyl-prolyl cis-trans isomerase" evidence="7">
    <location>
        <begin position="20"/>
        <end position="320"/>
    </location>
</feature>